<evidence type="ECO:0000313" key="2">
    <source>
        <dbReference type="Proteomes" id="UP000707535"/>
    </source>
</evidence>
<organism evidence="1 2">
    <name type="scientific">Ligilactobacillus acidipiscis</name>
    <dbReference type="NCBI Taxonomy" id="89059"/>
    <lineage>
        <taxon>Bacteria</taxon>
        <taxon>Bacillati</taxon>
        <taxon>Bacillota</taxon>
        <taxon>Bacilli</taxon>
        <taxon>Lactobacillales</taxon>
        <taxon>Lactobacillaceae</taxon>
        <taxon>Ligilactobacillus</taxon>
    </lineage>
</organism>
<sequence length="251" mass="30033">MTKYYRVRTQEQWDWLKNKLEIEDDLHVSDFPMTLLYGDVFCGIYKYHDDPEPLIEVSQMMEESKMEDYVTIHSEDLEKIKVDFGQTEDNSLINCDTEGEVYIRERFLPADLLIPKSLLYPKVRFTGEEKAEFDELKDDWQVLICAFDAINEIDYPRWFSRLNDYPDDNDEHQLDFARAWADPSLIEVIPEDKYWVKCYPTDDCYFYKYEGKILAGVPRVHLERFQFTTDEIVEYHLDGTENIFEKVEVSE</sequence>
<comment type="caution">
    <text evidence="1">The sequence shown here is derived from an EMBL/GenBank/DDBJ whole genome shotgun (WGS) entry which is preliminary data.</text>
</comment>
<reference evidence="1" key="1">
    <citation type="journal article" date="2021" name="PeerJ">
        <title>Extensive microbial diversity within the chicken gut microbiome revealed by metagenomics and culture.</title>
        <authorList>
            <person name="Gilroy R."/>
            <person name="Ravi A."/>
            <person name="Getino M."/>
            <person name="Pursley I."/>
            <person name="Horton D.L."/>
            <person name="Alikhan N.F."/>
            <person name="Baker D."/>
            <person name="Gharbi K."/>
            <person name="Hall N."/>
            <person name="Watson M."/>
            <person name="Adriaenssens E.M."/>
            <person name="Foster-Nyarko E."/>
            <person name="Jarju S."/>
            <person name="Secka A."/>
            <person name="Antonio M."/>
            <person name="Oren A."/>
            <person name="Chaudhuri R.R."/>
            <person name="La Ragione R."/>
            <person name="Hildebrand F."/>
            <person name="Pallen M.J."/>
        </authorList>
    </citation>
    <scope>NUCLEOTIDE SEQUENCE</scope>
    <source>
        <strain evidence="1">CHK174-6876</strain>
    </source>
</reference>
<accession>A0A921K2D5</accession>
<evidence type="ECO:0000313" key="1">
    <source>
        <dbReference type="EMBL" id="HJE97915.1"/>
    </source>
</evidence>
<dbReference type="AlphaFoldDB" id="A0A921K2D5"/>
<name>A0A921K2D5_9LACO</name>
<dbReference type="EMBL" id="DYXG01000095">
    <property type="protein sequence ID" value="HJE97915.1"/>
    <property type="molecule type" value="Genomic_DNA"/>
</dbReference>
<proteinExistence type="predicted"/>
<reference evidence="1" key="2">
    <citation type="submission" date="2021-09" db="EMBL/GenBank/DDBJ databases">
        <authorList>
            <person name="Gilroy R."/>
        </authorList>
    </citation>
    <scope>NUCLEOTIDE SEQUENCE</scope>
    <source>
        <strain evidence="1">CHK174-6876</strain>
    </source>
</reference>
<protein>
    <submittedName>
        <fullName evidence="1">Uncharacterized protein</fullName>
    </submittedName>
</protein>
<dbReference type="Proteomes" id="UP000707535">
    <property type="component" value="Unassembled WGS sequence"/>
</dbReference>
<gene>
    <name evidence="1" type="ORF">K8V00_09860</name>
</gene>